<dbReference type="PANTHER" id="PTHR46586:SF3">
    <property type="entry name" value="ANKYRIN REPEAT-CONTAINING PROTEIN"/>
    <property type="match status" value="1"/>
</dbReference>
<gene>
    <name evidence="2" type="ORF">PR001_g12875</name>
    <name evidence="1" type="ORF">PR002_g13154</name>
    <name evidence="3" type="ORF">PR003_g14059</name>
</gene>
<dbReference type="Proteomes" id="UP000429607">
    <property type="component" value="Unassembled WGS sequence"/>
</dbReference>
<evidence type="ECO:0000313" key="4">
    <source>
        <dbReference type="Proteomes" id="UP000429607"/>
    </source>
</evidence>
<protein>
    <submittedName>
        <fullName evidence="2">Uncharacterized protein</fullName>
    </submittedName>
</protein>
<dbReference type="InterPro" id="IPR002110">
    <property type="entry name" value="Ankyrin_rpt"/>
</dbReference>
<dbReference type="EMBL" id="QXFU01000857">
    <property type="protein sequence ID" value="KAE9018272.1"/>
    <property type="molecule type" value="Genomic_DNA"/>
</dbReference>
<dbReference type="Pfam" id="PF12796">
    <property type="entry name" value="Ank_2"/>
    <property type="match status" value="1"/>
</dbReference>
<evidence type="ECO:0000313" key="6">
    <source>
        <dbReference type="Proteomes" id="UP000435112"/>
    </source>
</evidence>
<dbReference type="PANTHER" id="PTHR46586">
    <property type="entry name" value="ANKYRIN REPEAT-CONTAINING PROTEIN"/>
    <property type="match status" value="1"/>
</dbReference>
<dbReference type="EMBL" id="QXFV01000855">
    <property type="protein sequence ID" value="KAE9023578.1"/>
    <property type="molecule type" value="Genomic_DNA"/>
</dbReference>
<comment type="caution">
    <text evidence="2">The sequence shown here is derived from an EMBL/GenBank/DDBJ whole genome shotgun (WGS) entry which is preliminary data.</text>
</comment>
<dbReference type="Proteomes" id="UP000435112">
    <property type="component" value="Unassembled WGS sequence"/>
</dbReference>
<name>A0A6A3LZL3_9STRA</name>
<dbReference type="Proteomes" id="UP000434957">
    <property type="component" value="Unassembled WGS sequence"/>
</dbReference>
<dbReference type="InterPro" id="IPR052050">
    <property type="entry name" value="SecEffector_AnkRepeat"/>
</dbReference>
<dbReference type="OrthoDB" id="104812at2759"/>
<evidence type="ECO:0000313" key="2">
    <source>
        <dbReference type="EMBL" id="KAE9023578.1"/>
    </source>
</evidence>
<reference evidence="4 6" key="1">
    <citation type="submission" date="2018-09" db="EMBL/GenBank/DDBJ databases">
        <title>Genomic investigation of the strawberry pathogen Phytophthora fragariae indicates pathogenicity is determined by transcriptional variation in three key races.</title>
        <authorList>
            <person name="Adams T.M."/>
            <person name="Armitage A.D."/>
            <person name="Sobczyk M.K."/>
            <person name="Bates H.J."/>
            <person name="Dunwell J.M."/>
            <person name="Nellist C.F."/>
            <person name="Harrison R.J."/>
        </authorList>
    </citation>
    <scope>NUCLEOTIDE SEQUENCE [LARGE SCALE GENOMIC DNA]</scope>
    <source>
        <strain evidence="2 4">SCRP249</strain>
        <strain evidence="1 6">SCRP324</strain>
        <strain evidence="3 5">SCRP333</strain>
    </source>
</reference>
<dbReference type="EMBL" id="QXFT01000913">
    <property type="protein sequence ID" value="KAE9333375.1"/>
    <property type="molecule type" value="Genomic_DNA"/>
</dbReference>
<dbReference type="InterPro" id="IPR036770">
    <property type="entry name" value="Ankyrin_rpt-contain_sf"/>
</dbReference>
<dbReference type="SUPFAM" id="SSF48403">
    <property type="entry name" value="Ankyrin repeat"/>
    <property type="match status" value="2"/>
</dbReference>
<proteinExistence type="predicted"/>
<sequence>MTLPPLLLSVQRSLQAPFQALPQVLHLVNEFLLPRAIDAAVYHKLNHVLQVYEAFRPYTVGAMDGAASMGLVDLVQHLHDRRTEGCSSRAFTGAAANNHLKVLKWLHEVYPEVSEPMEEIVEAARRGHHHVVEFLWSRFNGEELQRPLEAAAANGHVAVLEVLLPWTIIANGGAFTAAAANGHVPVLQFLLERDHVSVGGLESGLKQAVQCGQVKVVEFLLSVADKAALQTALQTAVTTGSTQIAELILKKYEADDTVLETVLTEAAKLDHCEMVQLLLDKIVPLGVSPAFDLKHPGRFVDLAMLSAVLEASRKGRVEMVKLLVTRGRLYAGSALQRAIASHQRGVVMLLLEICTAGQLMEDQLDPSLKNLLEKAVDRGDVEMVSLFTSKFGALDTGCALDLAVLHNHHEITETLAKRSKPAQKVNAFMTAAMSNNVEMAKVILEHSAQDVVERALAKVASSGVIEISKLLLEKCLPSSHQRIFMDAVAAYDVEVVKLLAGLVDQRIINRGLILAAARGHVGVVKALLDKTNSSTRKFALEAAAVEGRSSVIAFLRDRCDSASISNATERAKAVGFADAVALLSCKRARLE</sequence>
<dbReference type="SMART" id="SM00248">
    <property type="entry name" value="ANK"/>
    <property type="match status" value="7"/>
</dbReference>
<dbReference type="Gene3D" id="1.25.40.20">
    <property type="entry name" value="Ankyrin repeat-containing domain"/>
    <property type="match status" value="3"/>
</dbReference>
<accession>A0A6A3LZL3</accession>
<dbReference type="AlphaFoldDB" id="A0A6A3LZL3"/>
<evidence type="ECO:0000313" key="3">
    <source>
        <dbReference type="EMBL" id="KAE9333375.1"/>
    </source>
</evidence>
<keyword evidence="5" id="KW-1185">Reference proteome</keyword>
<organism evidence="2 4">
    <name type="scientific">Phytophthora rubi</name>
    <dbReference type="NCBI Taxonomy" id="129364"/>
    <lineage>
        <taxon>Eukaryota</taxon>
        <taxon>Sar</taxon>
        <taxon>Stramenopiles</taxon>
        <taxon>Oomycota</taxon>
        <taxon>Peronosporomycetes</taxon>
        <taxon>Peronosporales</taxon>
        <taxon>Peronosporaceae</taxon>
        <taxon>Phytophthora</taxon>
    </lineage>
</organism>
<evidence type="ECO:0000313" key="1">
    <source>
        <dbReference type="EMBL" id="KAE9018272.1"/>
    </source>
</evidence>
<evidence type="ECO:0000313" key="5">
    <source>
        <dbReference type="Proteomes" id="UP000434957"/>
    </source>
</evidence>